<dbReference type="RefSeq" id="WP_338887856.1">
    <property type="nucleotide sequence ID" value="NZ_CP147846.1"/>
</dbReference>
<keyword evidence="7" id="KW-0812">Transmembrane</keyword>
<proteinExistence type="predicted"/>
<evidence type="ECO:0000313" key="9">
    <source>
        <dbReference type="EMBL" id="WXG67959.1"/>
    </source>
</evidence>
<comment type="catalytic activity">
    <reaction evidence="1">
        <text>ATP + protein L-histidine = ADP + protein N-phospho-L-histidine.</text>
        <dbReference type="EC" id="2.7.13.3"/>
    </reaction>
</comment>
<feature type="region of interest" description="Disordered" evidence="6">
    <location>
        <begin position="1"/>
        <end position="30"/>
    </location>
</feature>
<dbReference type="PANTHER" id="PTHR24421:SF10">
    <property type="entry name" value="NITRATE_NITRITE SENSOR PROTEIN NARQ"/>
    <property type="match status" value="1"/>
</dbReference>
<dbReference type="EC" id="2.7.13.3" evidence="2"/>
<feature type="transmembrane region" description="Helical" evidence="7">
    <location>
        <begin position="59"/>
        <end position="77"/>
    </location>
</feature>
<keyword evidence="9" id="KW-0547">Nucleotide-binding</keyword>
<keyword evidence="10" id="KW-1185">Reference proteome</keyword>
<evidence type="ECO:0000256" key="6">
    <source>
        <dbReference type="SAM" id="MobiDB-lite"/>
    </source>
</evidence>
<feature type="transmembrane region" description="Helical" evidence="7">
    <location>
        <begin position="89"/>
        <end position="112"/>
    </location>
</feature>
<reference evidence="9 10" key="1">
    <citation type="submission" date="2024-03" db="EMBL/GenBank/DDBJ databases">
        <title>Natural products discovery in diverse microorganisms through a two-stage MS feature dereplication strategy.</title>
        <authorList>
            <person name="Zhang R."/>
        </authorList>
    </citation>
    <scope>NUCLEOTIDE SEQUENCE [LARGE SCALE GENOMIC DNA]</scope>
    <source>
        <strain evidence="9 10">18930</strain>
    </source>
</reference>
<keyword evidence="7" id="KW-1133">Transmembrane helix</keyword>
<dbReference type="PANTHER" id="PTHR24421">
    <property type="entry name" value="NITRATE/NITRITE SENSOR PROTEIN NARX-RELATED"/>
    <property type="match status" value="1"/>
</dbReference>
<evidence type="ECO:0000256" key="3">
    <source>
        <dbReference type="ARBA" id="ARBA00022679"/>
    </source>
</evidence>
<keyword evidence="4" id="KW-0418">Kinase</keyword>
<evidence type="ECO:0000256" key="7">
    <source>
        <dbReference type="SAM" id="Phobius"/>
    </source>
</evidence>
<feature type="domain" description="Histidine kinase/HSP90-like ATPase" evidence="8">
    <location>
        <begin position="344"/>
        <end position="440"/>
    </location>
</feature>
<gene>
    <name evidence="9" type="ORF">WDS16_22510</name>
</gene>
<keyword evidence="9" id="KW-0067">ATP-binding</keyword>
<name>A0ABZ2PFR1_9NOCA</name>
<evidence type="ECO:0000259" key="8">
    <source>
        <dbReference type="SMART" id="SM00387"/>
    </source>
</evidence>
<protein>
    <recommendedName>
        <fullName evidence="2">histidine kinase</fullName>
        <ecNumber evidence="2">2.7.13.3</ecNumber>
    </recommendedName>
</protein>
<evidence type="ECO:0000256" key="5">
    <source>
        <dbReference type="ARBA" id="ARBA00023012"/>
    </source>
</evidence>
<dbReference type="Pfam" id="PF02518">
    <property type="entry name" value="HATPase_c"/>
    <property type="match status" value="1"/>
</dbReference>
<dbReference type="GO" id="GO:0005524">
    <property type="term" value="F:ATP binding"/>
    <property type="evidence" value="ECO:0007669"/>
    <property type="project" value="UniProtKB-KW"/>
</dbReference>
<keyword evidence="3" id="KW-0808">Transferase</keyword>
<accession>A0ABZ2PFR1</accession>
<dbReference type="InterPro" id="IPR036890">
    <property type="entry name" value="HATPase_C_sf"/>
</dbReference>
<dbReference type="InterPro" id="IPR003594">
    <property type="entry name" value="HATPase_dom"/>
</dbReference>
<dbReference type="InterPro" id="IPR050482">
    <property type="entry name" value="Sensor_HK_TwoCompSys"/>
</dbReference>
<evidence type="ECO:0000256" key="1">
    <source>
        <dbReference type="ARBA" id="ARBA00000085"/>
    </source>
</evidence>
<feature type="transmembrane region" description="Helical" evidence="7">
    <location>
        <begin position="118"/>
        <end position="140"/>
    </location>
</feature>
<sequence>MTALDEPPGSAVNPKSVLHAGNSNAEPAGSVCGVRHRSDAAARGRSDAPVDEITPGNRIRVVIARFVGAGFIAFLLVSVSEIADGTRILAWWWTPIAVVSVFVPGIALFVVTIVEPSWINAVATCAAAGIPLAAALWLVAWNGQALVGAVRGSWLSAFAGLAGLCAALIWRPLVTLAIQFVATTSVAVIDQLGMFGREASLSAIGYAAIWAFGITALLAGAVIMALRTGEALDATTELVERAAVDTAAARAREQERAWFDALIHDRVLTTLLATSRPGTEGGLSADARRALDELDLAARDTAQDVRVAAAQLVDTLSTIVDETRGEHTIGISSSIDEMSVYPMTVESALGGAMAEALRNSVQHAGAHAERVVVVDLRQNSARVTVTDTGCGFDTTSVGTRRLGIEISIVRRMAALEGGTSEIDSRIGEGTAITLEWSRTS</sequence>
<evidence type="ECO:0000256" key="4">
    <source>
        <dbReference type="ARBA" id="ARBA00022777"/>
    </source>
</evidence>
<evidence type="ECO:0000256" key="2">
    <source>
        <dbReference type="ARBA" id="ARBA00012438"/>
    </source>
</evidence>
<dbReference type="EMBL" id="CP147846">
    <property type="protein sequence ID" value="WXG67959.1"/>
    <property type="molecule type" value="Genomic_DNA"/>
</dbReference>
<feature type="transmembrane region" description="Helical" evidence="7">
    <location>
        <begin position="203"/>
        <end position="226"/>
    </location>
</feature>
<keyword evidence="7" id="KW-0472">Membrane</keyword>
<evidence type="ECO:0000313" key="10">
    <source>
        <dbReference type="Proteomes" id="UP001432000"/>
    </source>
</evidence>
<organism evidence="9 10">
    <name type="scientific">Rhodococcus sovatensis</name>
    <dbReference type="NCBI Taxonomy" id="1805840"/>
    <lineage>
        <taxon>Bacteria</taxon>
        <taxon>Bacillati</taxon>
        <taxon>Actinomycetota</taxon>
        <taxon>Actinomycetes</taxon>
        <taxon>Mycobacteriales</taxon>
        <taxon>Nocardiaceae</taxon>
        <taxon>Rhodococcus</taxon>
    </lineage>
</organism>
<dbReference type="SMART" id="SM00387">
    <property type="entry name" value="HATPase_c"/>
    <property type="match status" value="1"/>
</dbReference>
<keyword evidence="5" id="KW-0902">Two-component regulatory system</keyword>
<dbReference type="SUPFAM" id="SSF55874">
    <property type="entry name" value="ATPase domain of HSP90 chaperone/DNA topoisomerase II/histidine kinase"/>
    <property type="match status" value="1"/>
</dbReference>
<feature type="transmembrane region" description="Helical" evidence="7">
    <location>
        <begin position="176"/>
        <end position="196"/>
    </location>
</feature>
<dbReference type="Proteomes" id="UP001432000">
    <property type="component" value="Chromosome"/>
</dbReference>
<dbReference type="Gene3D" id="3.30.565.10">
    <property type="entry name" value="Histidine kinase-like ATPase, C-terminal domain"/>
    <property type="match status" value="1"/>
</dbReference>